<dbReference type="OrthoDB" id="4188827at2759"/>
<dbReference type="EMBL" id="LGTZ01001457">
    <property type="protein sequence ID" value="OJD21333.1"/>
    <property type="molecule type" value="Genomic_DNA"/>
</dbReference>
<name>A0A1J9R162_9EURO</name>
<evidence type="ECO:0000256" key="2">
    <source>
        <dbReference type="SAM" id="MobiDB-lite"/>
    </source>
</evidence>
<dbReference type="AlphaFoldDB" id="A0A1J9R162"/>
<feature type="compositionally biased region" description="Basic and acidic residues" evidence="2">
    <location>
        <begin position="104"/>
        <end position="142"/>
    </location>
</feature>
<feature type="compositionally biased region" description="Basic residues" evidence="2">
    <location>
        <begin position="264"/>
        <end position="274"/>
    </location>
</feature>
<feature type="compositionally biased region" description="Low complexity" evidence="2">
    <location>
        <begin position="217"/>
        <end position="232"/>
    </location>
</feature>
<evidence type="ECO:0000313" key="3">
    <source>
        <dbReference type="EMBL" id="OJD21333.1"/>
    </source>
</evidence>
<sequence length="400" mass="45137">MECDEDEMLARAFQASLQLHEEHQRNVEDAAISLLEEEERVLRESEAAAAEAQRTRQDEEELLQLILERTAADADEGAIRRRRMVEEERDRLGRPFGSGNSSGIDRENRLQGEESIDRVLRDEDHLYDEPEEYERSSVRREPTTGLTSAHPRSRSGAPRPRRPRVERSLLEANIRPPRPLPPCNTTIWETPAANRTDLETPTGSLRPPAAPIARLNSSPATQTRSSRSTQASEPAPRYDHCTRYRPPRAFADTPSSTSSLSRSRSGRMHRRAHRGPLPPIATYSLDEVLVRSRHDAFPTGRTSSAVDELNHAEMQAAINESAGGRCRDEDEEAVRRNRGIPTYTEALNMKRYRAPRGRRYVFQGPSCVTLEGEGGPKVRWEIVGDMDLGEALRVANRNVL</sequence>
<keyword evidence="1" id="KW-0175">Coiled coil</keyword>
<keyword evidence="4" id="KW-1185">Reference proteome</keyword>
<accession>A0A1J9R162</accession>
<feature type="region of interest" description="Disordered" evidence="2">
    <location>
        <begin position="90"/>
        <end position="279"/>
    </location>
</feature>
<comment type="caution">
    <text evidence="3">The sequence shown here is derived from an EMBL/GenBank/DDBJ whole genome shotgun (WGS) entry which is preliminary data.</text>
</comment>
<dbReference type="VEuPathDB" id="FungiDB:ACJ73_07327"/>
<dbReference type="Proteomes" id="UP000242791">
    <property type="component" value="Unassembled WGS sequence"/>
</dbReference>
<protein>
    <submittedName>
        <fullName evidence="3">Uncharacterized protein</fullName>
    </submittedName>
</protein>
<organism evidence="3 4">
    <name type="scientific">Blastomyces percursus</name>
    <dbReference type="NCBI Taxonomy" id="1658174"/>
    <lineage>
        <taxon>Eukaryota</taxon>
        <taxon>Fungi</taxon>
        <taxon>Dikarya</taxon>
        <taxon>Ascomycota</taxon>
        <taxon>Pezizomycotina</taxon>
        <taxon>Eurotiomycetes</taxon>
        <taxon>Eurotiomycetidae</taxon>
        <taxon>Onygenales</taxon>
        <taxon>Ajellomycetaceae</taxon>
        <taxon>Blastomyces</taxon>
    </lineage>
</organism>
<evidence type="ECO:0000256" key="1">
    <source>
        <dbReference type="SAM" id="Coils"/>
    </source>
</evidence>
<proteinExistence type="predicted"/>
<evidence type="ECO:0000313" key="4">
    <source>
        <dbReference type="Proteomes" id="UP000242791"/>
    </source>
</evidence>
<gene>
    <name evidence="3" type="ORF">ACJ73_07327</name>
</gene>
<feature type="coiled-coil region" evidence="1">
    <location>
        <begin position="20"/>
        <end position="69"/>
    </location>
</feature>
<reference evidence="3 4" key="1">
    <citation type="submission" date="2015-08" db="EMBL/GenBank/DDBJ databases">
        <title>Emmonsia species relationships and genome sequence.</title>
        <authorList>
            <person name="Cuomo C.A."/>
            <person name="Schwartz I.S."/>
            <person name="Kenyon C."/>
            <person name="De Hoog G.S."/>
            <person name="Govender N.P."/>
            <person name="Botha A."/>
            <person name="Moreno L."/>
            <person name="De Vries M."/>
            <person name="Munoz J.F."/>
            <person name="Stielow J.B."/>
        </authorList>
    </citation>
    <scope>NUCLEOTIDE SEQUENCE [LARGE SCALE GENOMIC DNA]</scope>
    <source>
        <strain evidence="3 4">EI222</strain>
    </source>
</reference>